<dbReference type="AlphaFoldDB" id="A0A423V950"/>
<name>A0A423V950_CYTCH</name>
<dbReference type="EMBL" id="LJZO01000085">
    <property type="protein sequence ID" value="ROV87358.1"/>
    <property type="molecule type" value="Genomic_DNA"/>
</dbReference>
<keyword evidence="4" id="KW-1185">Reference proteome</keyword>
<feature type="region of interest" description="Disordered" evidence="1">
    <location>
        <begin position="703"/>
        <end position="723"/>
    </location>
</feature>
<reference evidence="3 4" key="1">
    <citation type="submission" date="2015-09" db="EMBL/GenBank/DDBJ databases">
        <title>Host preference determinants of Valsa canker pathogens revealed by comparative genomics.</title>
        <authorList>
            <person name="Yin Z."/>
            <person name="Huang L."/>
        </authorList>
    </citation>
    <scope>NUCLEOTIDE SEQUENCE [LARGE SCALE GENOMIC DNA]</scope>
    <source>
        <strain evidence="3 4">YSFL</strain>
    </source>
</reference>
<accession>A0A423V950</accession>
<dbReference type="Gene3D" id="2.60.40.1180">
    <property type="entry name" value="Golgi alpha-mannosidase II"/>
    <property type="match status" value="1"/>
</dbReference>
<dbReference type="InterPro" id="IPR052974">
    <property type="entry name" value="GH79_Enzymes"/>
</dbReference>
<proteinExistence type="predicted"/>
<dbReference type="Gene3D" id="3.20.20.80">
    <property type="entry name" value="Glycosidases"/>
    <property type="match status" value="1"/>
</dbReference>
<dbReference type="InterPro" id="IPR013780">
    <property type="entry name" value="Glyco_hydro_b"/>
</dbReference>
<dbReference type="PANTHER" id="PTHR36183:SF2">
    <property type="entry name" value="BETA-GLUCURONIDASE C-TERMINAL DOMAIN-CONTAINING PROTEIN"/>
    <property type="match status" value="1"/>
</dbReference>
<gene>
    <name evidence="3" type="ORF">VSDG_09865</name>
</gene>
<evidence type="ECO:0000313" key="4">
    <source>
        <dbReference type="Proteomes" id="UP000284375"/>
    </source>
</evidence>
<comment type="caution">
    <text evidence="3">The sequence shown here is derived from an EMBL/GenBank/DDBJ whole genome shotgun (WGS) entry which is preliminary data.</text>
</comment>
<dbReference type="Proteomes" id="UP000284375">
    <property type="component" value="Unassembled WGS sequence"/>
</dbReference>
<dbReference type="Pfam" id="PF16862">
    <property type="entry name" value="Glyco_hydro_79C"/>
    <property type="match status" value="1"/>
</dbReference>
<protein>
    <recommendedName>
        <fullName evidence="2">Beta-glucuronidase C-terminal domain-containing protein</fullName>
    </recommendedName>
</protein>
<feature type="domain" description="Beta-glucuronidase C-terminal" evidence="2">
    <location>
        <begin position="588"/>
        <end position="690"/>
    </location>
</feature>
<dbReference type="SUPFAM" id="SSF51445">
    <property type="entry name" value="(Trans)glycosidases"/>
    <property type="match status" value="1"/>
</dbReference>
<organism evidence="3 4">
    <name type="scientific">Cytospora chrysosperma</name>
    <name type="common">Cytospora canker fungus</name>
    <name type="synonym">Sphaeria chrysosperma</name>
    <dbReference type="NCBI Taxonomy" id="252740"/>
    <lineage>
        <taxon>Eukaryota</taxon>
        <taxon>Fungi</taxon>
        <taxon>Dikarya</taxon>
        <taxon>Ascomycota</taxon>
        <taxon>Pezizomycotina</taxon>
        <taxon>Sordariomycetes</taxon>
        <taxon>Sordariomycetidae</taxon>
        <taxon>Diaporthales</taxon>
        <taxon>Cytosporaceae</taxon>
        <taxon>Cytospora</taxon>
    </lineage>
</organism>
<evidence type="ECO:0000259" key="2">
    <source>
        <dbReference type="Pfam" id="PF16862"/>
    </source>
</evidence>
<dbReference type="OrthoDB" id="5207033at2759"/>
<evidence type="ECO:0000256" key="1">
    <source>
        <dbReference type="SAM" id="MobiDB-lite"/>
    </source>
</evidence>
<dbReference type="InterPro" id="IPR031728">
    <property type="entry name" value="GlcAase_C"/>
</dbReference>
<dbReference type="PANTHER" id="PTHR36183">
    <property type="entry name" value="BETA-GLUCURONIDASE"/>
    <property type="match status" value="1"/>
</dbReference>
<dbReference type="InterPro" id="IPR017853">
    <property type="entry name" value="GH"/>
</dbReference>
<evidence type="ECO:0000313" key="3">
    <source>
        <dbReference type="EMBL" id="ROV87358.1"/>
    </source>
</evidence>
<sequence>MILIFDAPSPIVECIPALLDPDPTLRVRDPFWVYAGLAAEVARLQDSAVWAVRNQVRAIETEKKPGRRPRPDYRRLHDIARHAIHVSETLDVATQTMKNILLEHEYFIAKEPVADKGVSRNVHRQLLFYENMIESLRHRSASNEKRLLNEIQLAFNIVAQYDAGISVEIGHATRLDSAAMKTISFVTLAFLPPTFISTIFSMSFFDYSVDSGIEPSNLYSFTGTSEANMFTVRLMQNLADYSGRPGSLRIGGNTQDNFLYQEDMDKFAVKSNLNSVGQGNYASDRYIIGPRYFEAISRFPNDTPVTFGLNMAYYQADYLDQIIDMASAAVRKLTSLDLVAFEVGNEPDLYLENHFRNGSWTGQMYVKEWVNRAQAVYERVLRPAGLTVDFFEGPCSASTIGTTFEISQLVVDGIQADVRTQGANNLPYLRAWNQHDYLYFIGISDHPLTLEWVMDLDNTEAQFAYWARQVGVALASGLPYHLRETASVGPVGSPGISDTFGAALWTLNLFLYGAALNISSVQVHMTDNSLAAPWQPAGRGGAAKNVRPSYYAFAAMAQLIGSGDGTTQVAPLPSGDVPEEYRSNVRMYAGYGGGKLTSIVVINSKQSNMSEADKGNLAVLLSLADFKGQKLYLSYLTADGADSKTGTVWNGMQYSDDDGMSSVADDSVQTVTVGDDGTASITVRDSQAVIAYIGSRLGSHQVSLNGTVPDNGGPGTGSSSEGAATPTVTFTAFMAPTARSIASCVVGCRLRTMLLGVLLCVFSQVI</sequence>